<dbReference type="EMBL" id="ASRX01000003">
    <property type="protein sequence ID" value="EYF08593.1"/>
    <property type="molecule type" value="Genomic_DNA"/>
</dbReference>
<dbReference type="Proteomes" id="UP000019678">
    <property type="component" value="Unassembled WGS sequence"/>
</dbReference>
<feature type="compositionally biased region" description="Low complexity" evidence="1">
    <location>
        <begin position="105"/>
        <end position="116"/>
    </location>
</feature>
<evidence type="ECO:0000313" key="3">
    <source>
        <dbReference type="Proteomes" id="UP000019678"/>
    </source>
</evidence>
<proteinExistence type="predicted"/>
<reference evidence="2 3" key="1">
    <citation type="submission" date="2013-05" db="EMBL/GenBank/DDBJ databases">
        <title>Genome assembly of Chondromyces apiculatus DSM 436.</title>
        <authorList>
            <person name="Sharma G."/>
            <person name="Khatri I."/>
            <person name="Kaur C."/>
            <person name="Mayilraj S."/>
            <person name="Subramanian S."/>
        </authorList>
    </citation>
    <scope>NUCLEOTIDE SEQUENCE [LARGE SCALE GENOMIC DNA]</scope>
    <source>
        <strain evidence="2 3">DSM 436</strain>
    </source>
</reference>
<dbReference type="OrthoDB" id="5518254at2"/>
<dbReference type="AlphaFoldDB" id="A0A017TH54"/>
<evidence type="ECO:0000256" key="1">
    <source>
        <dbReference type="SAM" id="MobiDB-lite"/>
    </source>
</evidence>
<evidence type="ECO:0000313" key="2">
    <source>
        <dbReference type="EMBL" id="EYF08593.1"/>
    </source>
</evidence>
<gene>
    <name evidence="2" type="ORF">CAP_4123</name>
</gene>
<accession>A0A017TH54</accession>
<name>A0A017TH54_9BACT</name>
<sequence length="490" mass="52168">MPPRWYVAPVAQDTQAARATPTLRAARLATLTVLTCLATAFSAAPARADLHDDAERLVRLWSLASDVDLAAGAAPRVRRLQPVFMEQNRPTLVRLPPAGAPDTRAASAPPASDASPAPSPASPAHRCATLVFLAPRTADFTVETEILPENDEILEQLLRQVRRGPPEHRSRSVAGAVRIERCDEDRDRLRFAVLQTESARSTVEVILAESVSPPGPLEGVFPERVFGPVAPSGDPGRPTEPGPLTERVQRAMRRGRTEGAARVTLTETVAAIDGTGEVALRLSEGCHRLEIMADIPPILPRRATDIDADVREVAPPGGSPRLIDRDRGEAADALLLACVGESTAVEIPFAGAAGPVRVIVSDASFPVPKGVPVHLGARARAGFAAALMRWNVPAPDAPPVHEATGVSGETMIPLAVEPGRCYFAAVSMARGESRVLRPSIEIEGRVLRDDAVRSDSAGVTFCATTDDRAVARILAVGASTWWALSVWRVR</sequence>
<dbReference type="STRING" id="1192034.CAP_4123"/>
<protein>
    <submittedName>
        <fullName evidence="2">Uncharacterized protein</fullName>
    </submittedName>
</protein>
<dbReference type="RefSeq" id="WP_044235616.1">
    <property type="nucleotide sequence ID" value="NZ_ASRX01000003.1"/>
</dbReference>
<comment type="caution">
    <text evidence="2">The sequence shown here is derived from an EMBL/GenBank/DDBJ whole genome shotgun (WGS) entry which is preliminary data.</text>
</comment>
<keyword evidence="3" id="KW-1185">Reference proteome</keyword>
<feature type="region of interest" description="Disordered" evidence="1">
    <location>
        <begin position="93"/>
        <end position="122"/>
    </location>
</feature>
<organism evidence="2 3">
    <name type="scientific">Chondromyces apiculatus DSM 436</name>
    <dbReference type="NCBI Taxonomy" id="1192034"/>
    <lineage>
        <taxon>Bacteria</taxon>
        <taxon>Pseudomonadati</taxon>
        <taxon>Myxococcota</taxon>
        <taxon>Polyangia</taxon>
        <taxon>Polyangiales</taxon>
        <taxon>Polyangiaceae</taxon>
        <taxon>Chondromyces</taxon>
    </lineage>
</organism>